<dbReference type="AlphaFoldDB" id="A0A928VY49"/>
<protein>
    <submittedName>
        <fullName evidence="1">Iron-containing redox enzyme family protein</fullName>
    </submittedName>
</protein>
<dbReference type="Proteomes" id="UP000621799">
    <property type="component" value="Unassembled WGS sequence"/>
</dbReference>
<proteinExistence type="predicted"/>
<reference evidence="1" key="1">
    <citation type="submission" date="2020-10" db="EMBL/GenBank/DDBJ databases">
        <authorList>
            <person name="Castelo-Branco R."/>
            <person name="Eusebio N."/>
            <person name="Adriana R."/>
            <person name="Vieira A."/>
            <person name="Brugerolle De Fraissinette N."/>
            <person name="Rezende De Castro R."/>
            <person name="Schneider M.P."/>
            <person name="Vasconcelos V."/>
            <person name="Leao P.N."/>
        </authorList>
    </citation>
    <scope>NUCLEOTIDE SEQUENCE</scope>
    <source>
        <strain evidence="1">LEGE 11467</strain>
    </source>
</reference>
<evidence type="ECO:0000313" key="1">
    <source>
        <dbReference type="EMBL" id="MBE9042342.1"/>
    </source>
</evidence>
<dbReference type="Gene3D" id="1.20.910.10">
    <property type="entry name" value="Heme oxygenase-like"/>
    <property type="match status" value="1"/>
</dbReference>
<dbReference type="InterPro" id="IPR016084">
    <property type="entry name" value="Haem_Oase-like_multi-hlx"/>
</dbReference>
<sequence length="243" mass="28297">MKFRKSWLQGSDRVVKISFSLSAEKIINDEELILKELAVEKSLYCLTCDFEGLKRFAEAFHFVRYDFCHLNFIVGERCCDREFLWGGLAKNIYEELGGKNGQSHNQLYRDFLASIGAREDVFLEEPEFASQYNRALQTYCRQAPIPEALFAIAIYEAFDIPDYQLLLRVVKQAGVSQQGLRFFQVHAVANHFEMFEDVVTWLRQQEGGETAFHRAKEFVFKIQTKMWCGLIEHLQEQTTDCCV</sequence>
<dbReference type="Pfam" id="PF14518">
    <property type="entry name" value="Haem_oxygenas_2"/>
    <property type="match status" value="1"/>
</dbReference>
<dbReference type="SUPFAM" id="SSF48613">
    <property type="entry name" value="Heme oxygenase-like"/>
    <property type="match status" value="1"/>
</dbReference>
<organism evidence="1 2">
    <name type="scientific">Zarconia navalis LEGE 11467</name>
    <dbReference type="NCBI Taxonomy" id="1828826"/>
    <lineage>
        <taxon>Bacteria</taxon>
        <taxon>Bacillati</taxon>
        <taxon>Cyanobacteriota</taxon>
        <taxon>Cyanophyceae</taxon>
        <taxon>Oscillatoriophycideae</taxon>
        <taxon>Oscillatoriales</taxon>
        <taxon>Oscillatoriales incertae sedis</taxon>
        <taxon>Zarconia</taxon>
        <taxon>Zarconia navalis</taxon>
    </lineage>
</organism>
<dbReference type="SMART" id="SM01236">
    <property type="entry name" value="Haem_oxygenase_2"/>
    <property type="match status" value="1"/>
</dbReference>
<accession>A0A928VY49</accession>
<dbReference type="EMBL" id="JADEXN010000339">
    <property type="protein sequence ID" value="MBE9042342.1"/>
    <property type="molecule type" value="Genomic_DNA"/>
</dbReference>
<evidence type="ECO:0000313" key="2">
    <source>
        <dbReference type="Proteomes" id="UP000621799"/>
    </source>
</evidence>
<keyword evidence="2" id="KW-1185">Reference proteome</keyword>
<gene>
    <name evidence="1" type="ORF">IQ235_16335</name>
</gene>
<comment type="caution">
    <text evidence="1">The sequence shown here is derived from an EMBL/GenBank/DDBJ whole genome shotgun (WGS) entry which is preliminary data.</text>
</comment>
<name>A0A928VY49_9CYAN</name>